<evidence type="ECO:0000259" key="2">
    <source>
        <dbReference type="PROSITE" id="PS51371"/>
    </source>
</evidence>
<feature type="domain" description="CBS" evidence="2">
    <location>
        <begin position="170"/>
        <end position="229"/>
    </location>
</feature>
<comment type="caution">
    <text evidence="3">The sequence shown here is derived from an EMBL/GenBank/DDBJ whole genome shotgun (WGS) entry which is preliminary data.</text>
</comment>
<dbReference type="InterPro" id="IPR046342">
    <property type="entry name" value="CBS_dom_sf"/>
</dbReference>
<gene>
    <name evidence="3" type="ORF">MACH08_12880</name>
</gene>
<organism evidence="3 4">
    <name type="scientific">Oceanobacillus kimchii</name>
    <dbReference type="NCBI Taxonomy" id="746691"/>
    <lineage>
        <taxon>Bacteria</taxon>
        <taxon>Bacillati</taxon>
        <taxon>Bacillota</taxon>
        <taxon>Bacilli</taxon>
        <taxon>Bacillales</taxon>
        <taxon>Bacillaceae</taxon>
        <taxon>Oceanobacillus</taxon>
    </lineage>
</organism>
<proteinExistence type="predicted"/>
<dbReference type="Proteomes" id="UP001275436">
    <property type="component" value="Unassembled WGS sequence"/>
</dbReference>
<sequence>MYKNSERFITAFNRIDKALKSQLNKKEMGFSRAVRVLSDSNATIKRYYEDLLEFAELRNAIIHNRIDVSYAIAEPHDTIVERIEKIEEDFTSPKQVKNAFIKQVVTFQLNDSMQKLLQVVRDRGLTKLPIYENQDFKGLITHKGIARWIANSMNDGQQITDATAKDILEYEKSDNHLFISEEMSVYEAADVFTEQVGKGNRLAALLITKTGKEDEKLVGIITNWDIMEI</sequence>
<evidence type="ECO:0000313" key="3">
    <source>
        <dbReference type="EMBL" id="GLO65504.1"/>
    </source>
</evidence>
<keyword evidence="1" id="KW-0129">CBS domain</keyword>
<feature type="domain" description="CBS" evidence="2">
    <location>
        <begin position="100"/>
        <end position="156"/>
    </location>
</feature>
<dbReference type="PROSITE" id="PS51371">
    <property type="entry name" value="CBS"/>
    <property type="match status" value="2"/>
</dbReference>
<accession>A0ABQ5TIJ6</accession>
<dbReference type="Pfam" id="PF00571">
    <property type="entry name" value="CBS"/>
    <property type="match status" value="2"/>
</dbReference>
<evidence type="ECO:0000256" key="1">
    <source>
        <dbReference type="PROSITE-ProRule" id="PRU00703"/>
    </source>
</evidence>
<keyword evidence="4" id="KW-1185">Reference proteome</keyword>
<reference evidence="3 4" key="1">
    <citation type="submission" date="2023-02" db="EMBL/GenBank/DDBJ databases">
        <title>Oceanobacillus kimchii IFOP_LL358 isolated form Alexandrium catenella lab strain.</title>
        <authorList>
            <person name="Gajardo G."/>
            <person name="Ueki S."/>
            <person name="Maruyama F."/>
        </authorList>
    </citation>
    <scope>NUCLEOTIDE SEQUENCE [LARGE SCALE GENOMIC DNA]</scope>
    <source>
        <strain evidence="3 4">IFOP_LL358</strain>
    </source>
</reference>
<dbReference type="InterPro" id="IPR000644">
    <property type="entry name" value="CBS_dom"/>
</dbReference>
<evidence type="ECO:0000313" key="4">
    <source>
        <dbReference type="Proteomes" id="UP001275436"/>
    </source>
</evidence>
<dbReference type="SUPFAM" id="SSF54631">
    <property type="entry name" value="CBS-domain pair"/>
    <property type="match status" value="1"/>
</dbReference>
<protein>
    <recommendedName>
        <fullName evidence="2">CBS domain-containing protein</fullName>
    </recommendedName>
</protein>
<dbReference type="Gene3D" id="3.10.580.10">
    <property type="entry name" value="CBS-domain"/>
    <property type="match status" value="1"/>
</dbReference>
<dbReference type="EMBL" id="BSKO01000001">
    <property type="protein sequence ID" value="GLO65504.1"/>
    <property type="molecule type" value="Genomic_DNA"/>
</dbReference>
<name>A0ABQ5TIJ6_9BACI</name>
<dbReference type="RefSeq" id="WP_017796192.1">
    <property type="nucleotide sequence ID" value="NZ_BSKO01000001.1"/>
</dbReference>